<sequence length="186" mass="20294">MRRIINSTFVTIDGVIKDPQDWPSLDAGGDANAQTDLLLGCDGVLLGRHTYHSFASVWQGRSGDPYTDRINAVSKYVVSTTMDKADWENTTVIGGDVAAEAARLKDGPGGDIVQYGFGRLSHTLMEHGLLDELRLWVHPFFVGRAGGDGLLFREGTRSRFDLVESRAYTSGVVLLSYRLKESVAGS</sequence>
<feature type="domain" description="Bacterial bifunctional deaminase-reductase C-terminal" evidence="1">
    <location>
        <begin position="4"/>
        <end position="174"/>
    </location>
</feature>
<dbReference type="Gene3D" id="3.40.430.10">
    <property type="entry name" value="Dihydrofolate Reductase, subunit A"/>
    <property type="match status" value="1"/>
</dbReference>
<proteinExistence type="predicted"/>
<evidence type="ECO:0000313" key="3">
    <source>
        <dbReference type="Proteomes" id="UP000295258"/>
    </source>
</evidence>
<accession>A0A4R4V670</accession>
<keyword evidence="3" id="KW-1185">Reference proteome</keyword>
<gene>
    <name evidence="2" type="ORF">E1292_28995</name>
</gene>
<evidence type="ECO:0000259" key="1">
    <source>
        <dbReference type="Pfam" id="PF01872"/>
    </source>
</evidence>
<dbReference type="Pfam" id="PF01872">
    <property type="entry name" value="RibD_C"/>
    <property type="match status" value="1"/>
</dbReference>
<protein>
    <submittedName>
        <fullName evidence="2">Dihydrofolate reductase</fullName>
    </submittedName>
</protein>
<comment type="caution">
    <text evidence="2">The sequence shown here is derived from an EMBL/GenBank/DDBJ whole genome shotgun (WGS) entry which is preliminary data.</text>
</comment>
<dbReference type="GO" id="GO:0008703">
    <property type="term" value="F:5-amino-6-(5-phosphoribosylamino)uracil reductase activity"/>
    <property type="evidence" value="ECO:0007669"/>
    <property type="project" value="InterPro"/>
</dbReference>
<name>A0A4R4V670_9ACTN</name>
<organism evidence="2 3">
    <name type="scientific">Nonomuraea deserti</name>
    <dbReference type="NCBI Taxonomy" id="1848322"/>
    <lineage>
        <taxon>Bacteria</taxon>
        <taxon>Bacillati</taxon>
        <taxon>Actinomycetota</taxon>
        <taxon>Actinomycetes</taxon>
        <taxon>Streptosporangiales</taxon>
        <taxon>Streptosporangiaceae</taxon>
        <taxon>Nonomuraea</taxon>
    </lineage>
</organism>
<dbReference type="AlphaFoldDB" id="A0A4R4V670"/>
<dbReference type="InterPro" id="IPR002734">
    <property type="entry name" value="RibDG_C"/>
</dbReference>
<dbReference type="RefSeq" id="WP_132598594.1">
    <property type="nucleotide sequence ID" value="NZ_SMKO01000095.1"/>
</dbReference>
<dbReference type="SUPFAM" id="SSF53597">
    <property type="entry name" value="Dihydrofolate reductase-like"/>
    <property type="match status" value="1"/>
</dbReference>
<dbReference type="EMBL" id="SMKO01000095">
    <property type="protein sequence ID" value="TDD00332.1"/>
    <property type="molecule type" value="Genomic_DNA"/>
</dbReference>
<reference evidence="2 3" key="1">
    <citation type="submission" date="2019-03" db="EMBL/GenBank/DDBJ databases">
        <title>Draft genome sequences of novel Actinobacteria.</title>
        <authorList>
            <person name="Sahin N."/>
            <person name="Ay H."/>
            <person name="Saygin H."/>
        </authorList>
    </citation>
    <scope>NUCLEOTIDE SEQUENCE [LARGE SCALE GENOMIC DNA]</scope>
    <source>
        <strain evidence="2 3">KC310</strain>
    </source>
</reference>
<dbReference type="InterPro" id="IPR024072">
    <property type="entry name" value="DHFR-like_dom_sf"/>
</dbReference>
<dbReference type="Proteomes" id="UP000295258">
    <property type="component" value="Unassembled WGS sequence"/>
</dbReference>
<evidence type="ECO:0000313" key="2">
    <source>
        <dbReference type="EMBL" id="TDD00332.1"/>
    </source>
</evidence>
<dbReference type="GO" id="GO:0009231">
    <property type="term" value="P:riboflavin biosynthetic process"/>
    <property type="evidence" value="ECO:0007669"/>
    <property type="project" value="InterPro"/>
</dbReference>